<evidence type="ECO:0000256" key="2">
    <source>
        <dbReference type="ARBA" id="ARBA00007208"/>
    </source>
</evidence>
<dbReference type="RefSeq" id="WP_107932383.1">
    <property type="nucleotide sequence ID" value="NZ_JAAOYQ010000004.1"/>
</dbReference>
<comment type="similarity">
    <text evidence="2">Belongs to the GSP N family.</text>
</comment>
<keyword evidence="7" id="KW-0812">Transmembrane</keyword>
<protein>
    <recommendedName>
        <fullName evidence="3">Type II secretion system protein N</fullName>
    </recommendedName>
    <alternativeName>
        <fullName evidence="10">General secretion pathway protein N</fullName>
    </alternativeName>
</protein>
<evidence type="ECO:0000256" key="8">
    <source>
        <dbReference type="ARBA" id="ARBA00022927"/>
    </source>
</evidence>
<comment type="subcellular location">
    <subcellularLocation>
        <location evidence="1">Cell inner membrane</location>
    </subcellularLocation>
</comment>
<keyword evidence="8" id="KW-0653">Protein transport</keyword>
<keyword evidence="12" id="KW-1185">Reference proteome</keyword>
<evidence type="ECO:0000313" key="11">
    <source>
        <dbReference type="EMBL" id="PTM46054.1"/>
    </source>
</evidence>
<reference evidence="11 12" key="1">
    <citation type="submission" date="2018-04" db="EMBL/GenBank/DDBJ databases">
        <title>Genomic Encyclopedia of Type Strains, Phase III (KMG-III): the genomes of soil and plant-associated and newly described type strains.</title>
        <authorList>
            <person name="Whitman W."/>
        </authorList>
    </citation>
    <scope>NUCLEOTIDE SEQUENCE [LARGE SCALE GENOMIC DNA]</scope>
    <source>
        <strain evidence="11 12">NW12</strain>
    </source>
</reference>
<dbReference type="GO" id="GO:0015628">
    <property type="term" value="P:protein secretion by the type II secretion system"/>
    <property type="evidence" value="ECO:0007669"/>
    <property type="project" value="InterPro"/>
</dbReference>
<evidence type="ECO:0000256" key="4">
    <source>
        <dbReference type="ARBA" id="ARBA00022448"/>
    </source>
</evidence>
<evidence type="ECO:0000313" key="12">
    <source>
        <dbReference type="Proteomes" id="UP000240996"/>
    </source>
</evidence>
<dbReference type="GO" id="GO:0005886">
    <property type="term" value="C:plasma membrane"/>
    <property type="evidence" value="ECO:0007669"/>
    <property type="project" value="UniProtKB-SubCell"/>
</dbReference>
<dbReference type="InterPro" id="IPR022792">
    <property type="entry name" value="T2SS_protein-GspN"/>
</dbReference>
<comment type="caution">
    <text evidence="11">The sequence shown here is derived from an EMBL/GenBank/DDBJ whole genome shotgun (WGS) entry which is preliminary data.</text>
</comment>
<sequence length="254" mass="26528">MSDSARFVGVGARRVTRIRLRTGPTAMFGGMLLLALIVFLPMRAALGWVGIEDAGLVARRVTGTIWGATLTDARFGELSLGDLHARLAPLPLLAGRARIVLAGPETEPRPLRGSASVSRHGFGVDDLTATIPTGAVFAPVPVTTLDLDGVTVRFADGQCERAEGRVRATLGGEVAGITLPQSVSGTPKCEGDALIVPLASQAGTEGITLRIDGTGRYRAMLTLQPTDPIVQQRLESIGFVRGAGGYSQAIEGSF</sequence>
<organism evidence="11 12">
    <name type="scientific">Sphingomonas aerolata</name>
    <dbReference type="NCBI Taxonomy" id="185951"/>
    <lineage>
        <taxon>Bacteria</taxon>
        <taxon>Pseudomonadati</taxon>
        <taxon>Pseudomonadota</taxon>
        <taxon>Alphaproteobacteria</taxon>
        <taxon>Sphingomonadales</taxon>
        <taxon>Sphingomonadaceae</taxon>
        <taxon>Sphingomonas</taxon>
    </lineage>
</organism>
<keyword evidence="5" id="KW-1003">Cell membrane</keyword>
<evidence type="ECO:0000256" key="5">
    <source>
        <dbReference type="ARBA" id="ARBA00022475"/>
    </source>
</evidence>
<dbReference type="Proteomes" id="UP000240996">
    <property type="component" value="Unassembled WGS sequence"/>
</dbReference>
<dbReference type="EMBL" id="PZZN01000002">
    <property type="protein sequence ID" value="PTM46054.1"/>
    <property type="molecule type" value="Genomic_DNA"/>
</dbReference>
<evidence type="ECO:0000256" key="7">
    <source>
        <dbReference type="ARBA" id="ARBA00022692"/>
    </source>
</evidence>
<evidence type="ECO:0000256" key="6">
    <source>
        <dbReference type="ARBA" id="ARBA00022519"/>
    </source>
</evidence>
<evidence type="ECO:0000256" key="3">
    <source>
        <dbReference type="ARBA" id="ARBA00021563"/>
    </source>
</evidence>
<evidence type="ECO:0000256" key="10">
    <source>
        <dbReference type="ARBA" id="ARBA00030772"/>
    </source>
</evidence>
<keyword evidence="9" id="KW-0472">Membrane</keyword>
<keyword evidence="6" id="KW-0997">Cell inner membrane</keyword>
<proteinExistence type="inferred from homology"/>
<dbReference type="AlphaFoldDB" id="A0A2T4YRB1"/>
<keyword evidence="4" id="KW-0813">Transport</keyword>
<gene>
    <name evidence="11" type="ORF">C8J24_2290</name>
</gene>
<evidence type="ECO:0000256" key="1">
    <source>
        <dbReference type="ARBA" id="ARBA00004533"/>
    </source>
</evidence>
<dbReference type="Pfam" id="PF01203">
    <property type="entry name" value="T2SSN"/>
    <property type="match status" value="1"/>
</dbReference>
<dbReference type="GO" id="GO:0015627">
    <property type="term" value="C:type II protein secretion system complex"/>
    <property type="evidence" value="ECO:0007669"/>
    <property type="project" value="InterPro"/>
</dbReference>
<name>A0A2T4YRB1_9SPHN</name>
<accession>A0A2T4YRB1</accession>
<evidence type="ECO:0000256" key="9">
    <source>
        <dbReference type="ARBA" id="ARBA00023136"/>
    </source>
</evidence>